<comment type="caution">
    <text evidence="3">The sequence shown here is derived from an EMBL/GenBank/DDBJ whole genome shotgun (WGS) entry which is preliminary data.</text>
</comment>
<proteinExistence type="predicted"/>
<name>A0AAD7JKN3_9AGAR</name>
<protein>
    <submittedName>
        <fullName evidence="3">Uncharacterized protein</fullName>
    </submittedName>
</protein>
<gene>
    <name evidence="3" type="ORF">B0H16DRAFT_429626</name>
</gene>
<keyword evidence="2" id="KW-0812">Transmembrane</keyword>
<feature type="transmembrane region" description="Helical" evidence="2">
    <location>
        <begin position="53"/>
        <end position="77"/>
    </location>
</feature>
<organism evidence="3 4">
    <name type="scientific">Mycena metata</name>
    <dbReference type="NCBI Taxonomy" id="1033252"/>
    <lineage>
        <taxon>Eukaryota</taxon>
        <taxon>Fungi</taxon>
        <taxon>Dikarya</taxon>
        <taxon>Basidiomycota</taxon>
        <taxon>Agaricomycotina</taxon>
        <taxon>Agaricomycetes</taxon>
        <taxon>Agaricomycetidae</taxon>
        <taxon>Agaricales</taxon>
        <taxon>Marasmiineae</taxon>
        <taxon>Mycenaceae</taxon>
        <taxon>Mycena</taxon>
    </lineage>
</organism>
<feature type="transmembrane region" description="Helical" evidence="2">
    <location>
        <begin position="171"/>
        <end position="187"/>
    </location>
</feature>
<evidence type="ECO:0000313" key="3">
    <source>
        <dbReference type="EMBL" id="KAJ7764822.1"/>
    </source>
</evidence>
<dbReference type="EMBL" id="JARKIB010000027">
    <property type="protein sequence ID" value="KAJ7764822.1"/>
    <property type="molecule type" value="Genomic_DNA"/>
</dbReference>
<reference evidence="3" key="1">
    <citation type="submission" date="2023-03" db="EMBL/GenBank/DDBJ databases">
        <title>Massive genome expansion in bonnet fungi (Mycena s.s.) driven by repeated elements and novel gene families across ecological guilds.</title>
        <authorList>
            <consortium name="Lawrence Berkeley National Laboratory"/>
            <person name="Harder C.B."/>
            <person name="Miyauchi S."/>
            <person name="Viragh M."/>
            <person name="Kuo A."/>
            <person name="Thoen E."/>
            <person name="Andreopoulos B."/>
            <person name="Lu D."/>
            <person name="Skrede I."/>
            <person name="Drula E."/>
            <person name="Henrissat B."/>
            <person name="Morin E."/>
            <person name="Kohler A."/>
            <person name="Barry K."/>
            <person name="LaButti K."/>
            <person name="Morin E."/>
            <person name="Salamov A."/>
            <person name="Lipzen A."/>
            <person name="Mereny Z."/>
            <person name="Hegedus B."/>
            <person name="Baldrian P."/>
            <person name="Stursova M."/>
            <person name="Weitz H."/>
            <person name="Taylor A."/>
            <person name="Grigoriev I.V."/>
            <person name="Nagy L.G."/>
            <person name="Martin F."/>
            <person name="Kauserud H."/>
        </authorList>
    </citation>
    <scope>NUCLEOTIDE SEQUENCE</scope>
    <source>
        <strain evidence="3">CBHHK182m</strain>
    </source>
</reference>
<evidence type="ECO:0000313" key="4">
    <source>
        <dbReference type="Proteomes" id="UP001215598"/>
    </source>
</evidence>
<dbReference type="Proteomes" id="UP001215598">
    <property type="component" value="Unassembled WGS sequence"/>
</dbReference>
<feature type="transmembrane region" description="Helical" evidence="2">
    <location>
        <begin position="20"/>
        <end position="41"/>
    </location>
</feature>
<keyword evidence="2" id="KW-0472">Membrane</keyword>
<evidence type="ECO:0000256" key="2">
    <source>
        <dbReference type="SAM" id="Phobius"/>
    </source>
</evidence>
<feature type="transmembrane region" description="Helical" evidence="2">
    <location>
        <begin position="97"/>
        <end position="122"/>
    </location>
</feature>
<feature type="region of interest" description="Disordered" evidence="1">
    <location>
        <begin position="236"/>
        <end position="259"/>
    </location>
</feature>
<evidence type="ECO:0000256" key="1">
    <source>
        <dbReference type="SAM" id="MobiDB-lite"/>
    </source>
</evidence>
<sequence>MLHLHGAFPQSATFEVCKRIYKISSVTTLLAAIAVQILVYLRTVAISGRSRYVQLGLGLIMLLGFPLQIFGIVYHRAPYFAKGFCTGSASHPGEPNWVIVFYSANMVFDFIACATATYYIVVSSRFHQSIRLSTFFRHILRDGLLYFVVVFLVNLWVMLEFASVFNTGADAMLSLAVVLIAVQHLVLSTHHITSVDRNEDSFRTSVSQGPPRFYTSDVELQSDVSTFVQPHDKNVSLRSEARGHRASTSNDAPALPMAQ</sequence>
<keyword evidence="4" id="KW-1185">Reference proteome</keyword>
<keyword evidence="2" id="KW-1133">Transmembrane helix</keyword>
<feature type="transmembrane region" description="Helical" evidence="2">
    <location>
        <begin position="143"/>
        <end position="165"/>
    </location>
</feature>
<accession>A0AAD7JKN3</accession>
<dbReference type="AlphaFoldDB" id="A0AAD7JKN3"/>